<reference evidence="3 4" key="1">
    <citation type="journal article" date="2022" name="Allergy">
        <title>Genome assembly and annotation of Periplaneta americana reveal a comprehensive cockroach allergen profile.</title>
        <authorList>
            <person name="Wang L."/>
            <person name="Xiong Q."/>
            <person name="Saelim N."/>
            <person name="Wang L."/>
            <person name="Nong W."/>
            <person name="Wan A.T."/>
            <person name="Shi M."/>
            <person name="Liu X."/>
            <person name="Cao Q."/>
            <person name="Hui J.H.L."/>
            <person name="Sookrung N."/>
            <person name="Leung T.F."/>
            <person name="Tungtrongchitr A."/>
            <person name="Tsui S.K.W."/>
        </authorList>
    </citation>
    <scope>NUCLEOTIDE SEQUENCE [LARGE SCALE GENOMIC DNA]</scope>
    <source>
        <strain evidence="3">PWHHKU_190912</strain>
    </source>
</reference>
<dbReference type="InterPro" id="IPR032135">
    <property type="entry name" value="DUF4817"/>
</dbReference>
<evidence type="ECO:0000313" key="4">
    <source>
        <dbReference type="Proteomes" id="UP001148838"/>
    </source>
</evidence>
<name>A0ABQ8S7L9_PERAM</name>
<dbReference type="Pfam" id="PF16087">
    <property type="entry name" value="DUF4817"/>
    <property type="match status" value="1"/>
</dbReference>
<dbReference type="EMBL" id="JAJSOF020000033">
    <property type="protein sequence ID" value="KAJ4429735.1"/>
    <property type="molecule type" value="Genomic_DNA"/>
</dbReference>
<feature type="region of interest" description="Disordered" evidence="1">
    <location>
        <begin position="1"/>
        <end position="118"/>
    </location>
</feature>
<gene>
    <name evidence="3" type="ORF">ANN_21939</name>
</gene>
<organism evidence="3 4">
    <name type="scientific">Periplaneta americana</name>
    <name type="common">American cockroach</name>
    <name type="synonym">Blatta americana</name>
    <dbReference type="NCBI Taxonomy" id="6978"/>
    <lineage>
        <taxon>Eukaryota</taxon>
        <taxon>Metazoa</taxon>
        <taxon>Ecdysozoa</taxon>
        <taxon>Arthropoda</taxon>
        <taxon>Hexapoda</taxon>
        <taxon>Insecta</taxon>
        <taxon>Pterygota</taxon>
        <taxon>Neoptera</taxon>
        <taxon>Polyneoptera</taxon>
        <taxon>Dictyoptera</taxon>
        <taxon>Blattodea</taxon>
        <taxon>Blattoidea</taxon>
        <taxon>Blattidae</taxon>
        <taxon>Blattinae</taxon>
        <taxon>Periplaneta</taxon>
    </lineage>
</organism>
<dbReference type="Proteomes" id="UP001148838">
    <property type="component" value="Unassembled WGS sequence"/>
</dbReference>
<proteinExistence type="predicted"/>
<evidence type="ECO:0000259" key="2">
    <source>
        <dbReference type="Pfam" id="PF16087"/>
    </source>
</evidence>
<feature type="compositionally biased region" description="Basic and acidic residues" evidence="1">
    <location>
        <begin position="17"/>
        <end position="40"/>
    </location>
</feature>
<evidence type="ECO:0000256" key="1">
    <source>
        <dbReference type="SAM" id="MobiDB-lite"/>
    </source>
</evidence>
<accession>A0ABQ8S7L9</accession>
<comment type="caution">
    <text evidence="3">The sequence shown here is derived from an EMBL/GenBank/DDBJ whole genome shotgun (WGS) entry which is preliminary data.</text>
</comment>
<keyword evidence="4" id="KW-1185">Reference proteome</keyword>
<protein>
    <recommendedName>
        <fullName evidence="2">DUF4817 domain-containing protein</fullName>
    </recommendedName>
</protein>
<feature type="compositionally biased region" description="Polar residues" evidence="1">
    <location>
        <begin position="81"/>
        <end position="95"/>
    </location>
</feature>
<feature type="compositionally biased region" description="Basic and acidic residues" evidence="1">
    <location>
        <begin position="59"/>
        <end position="80"/>
    </location>
</feature>
<sequence>MEVEQEEDKYNKGNGSRTRERQQQEEDKYNKGNGSRTRERQNKKKTSTTRVMEVEQEEDKYNKDNGSRTRERQQQEEDKQNNGNKGRTNGNASHTRITRRIQGEREGKANKRNTRRTGEISSERWLHCYVTVFSTFYVNVKMQFTLNQRLFLVKQYWITNSITATQRVYQREFGVRNPPKRNTILGLVNKLETTGSLLPRMDNADSSTCIVNDAIDLRRLQKNTKGRRRYGLQSELDAVAESKRLHQAVNHLVEARS</sequence>
<feature type="domain" description="DUF4817" evidence="2">
    <location>
        <begin position="145"/>
        <end position="197"/>
    </location>
</feature>
<evidence type="ECO:0000313" key="3">
    <source>
        <dbReference type="EMBL" id="KAJ4429735.1"/>
    </source>
</evidence>